<evidence type="ECO:0000256" key="6">
    <source>
        <dbReference type="ARBA" id="ARBA00022525"/>
    </source>
</evidence>
<keyword evidence="13" id="KW-0408">Iron</keyword>
<dbReference type="Gene3D" id="1.10.420.10">
    <property type="entry name" value="Peroxidase, domain 2"/>
    <property type="match status" value="1"/>
</dbReference>
<evidence type="ECO:0000256" key="4">
    <source>
        <dbReference type="ARBA" id="ARBA00002322"/>
    </source>
</evidence>
<dbReference type="GeneID" id="104789407"/>
<dbReference type="RefSeq" id="XP_010513411.2">
    <property type="nucleotide sequence ID" value="XM_010515109.2"/>
</dbReference>
<dbReference type="Pfam" id="PF00141">
    <property type="entry name" value="peroxidase"/>
    <property type="match status" value="1"/>
</dbReference>
<dbReference type="InterPro" id="IPR033905">
    <property type="entry name" value="Secretory_peroxidase"/>
</dbReference>
<keyword evidence="7" id="KW-0575">Peroxidase</keyword>
<dbReference type="SUPFAM" id="SSF48113">
    <property type="entry name" value="Heme-dependent peroxidases"/>
    <property type="match status" value="1"/>
</dbReference>
<dbReference type="CDD" id="cd00693">
    <property type="entry name" value="secretory_peroxidase"/>
    <property type="match status" value="1"/>
</dbReference>
<dbReference type="InterPro" id="IPR000823">
    <property type="entry name" value="Peroxidase_pln"/>
</dbReference>
<keyword evidence="14" id="KW-1015">Disulfide bond</keyword>
<evidence type="ECO:0000313" key="18">
    <source>
        <dbReference type="Proteomes" id="UP000694864"/>
    </source>
</evidence>
<evidence type="ECO:0000256" key="11">
    <source>
        <dbReference type="ARBA" id="ARBA00022837"/>
    </source>
</evidence>
<keyword evidence="9" id="KW-0479">Metal-binding</keyword>
<evidence type="ECO:0000256" key="5">
    <source>
        <dbReference type="ARBA" id="ARBA00012313"/>
    </source>
</evidence>
<evidence type="ECO:0000259" key="17">
    <source>
        <dbReference type="PROSITE" id="PS50873"/>
    </source>
</evidence>
<keyword evidence="12" id="KW-0560">Oxidoreductase</keyword>
<evidence type="ECO:0000256" key="1">
    <source>
        <dbReference type="ARBA" id="ARBA00000189"/>
    </source>
</evidence>
<keyword evidence="11" id="KW-0106">Calcium</keyword>
<evidence type="ECO:0000256" key="12">
    <source>
        <dbReference type="ARBA" id="ARBA00023002"/>
    </source>
</evidence>
<dbReference type="PRINTS" id="PR00458">
    <property type="entry name" value="PEROXIDASE"/>
</dbReference>
<keyword evidence="6" id="KW-0964">Secreted</keyword>
<evidence type="ECO:0000256" key="9">
    <source>
        <dbReference type="ARBA" id="ARBA00022723"/>
    </source>
</evidence>
<evidence type="ECO:0000256" key="15">
    <source>
        <dbReference type="ARBA" id="ARBA00023324"/>
    </source>
</evidence>
<comment type="cofactor">
    <cofactor evidence="3">
        <name>heme b</name>
        <dbReference type="ChEBI" id="CHEBI:60344"/>
    </cofactor>
</comment>
<comment type="function">
    <text evidence="4">Removal of H(2)O(2), oxidation of toxic reductants, biosynthesis and degradation of lignin, suberization, auxin catabolism, response to environmental stresses such as wounding, pathogen attack and oxidative stress. These functions might be dependent on each isozyme/isoform in each plant tissue.</text>
</comment>
<evidence type="ECO:0000256" key="3">
    <source>
        <dbReference type="ARBA" id="ARBA00001970"/>
    </source>
</evidence>
<evidence type="ECO:0000256" key="16">
    <source>
        <dbReference type="RuleBase" id="RU004241"/>
    </source>
</evidence>
<dbReference type="InterPro" id="IPR010255">
    <property type="entry name" value="Haem_peroxidase_sf"/>
</dbReference>
<reference evidence="18" key="1">
    <citation type="journal article" date="2014" name="Nat. Commun.">
        <title>The emerging biofuel crop Camelina sativa retains a highly undifferentiated hexaploid genome structure.</title>
        <authorList>
            <person name="Kagale S."/>
            <person name="Koh C."/>
            <person name="Nixon J."/>
            <person name="Bollina V."/>
            <person name="Clarke W.E."/>
            <person name="Tuteja R."/>
            <person name="Spillane C."/>
            <person name="Robinson S.J."/>
            <person name="Links M.G."/>
            <person name="Clarke C."/>
            <person name="Higgins E.E."/>
            <person name="Huebert T."/>
            <person name="Sharpe A.G."/>
            <person name="Parkin I.A."/>
        </authorList>
    </citation>
    <scope>NUCLEOTIDE SEQUENCE [LARGE SCALE GENOMIC DNA]</scope>
    <source>
        <strain evidence="18">cv. DH55</strain>
    </source>
</reference>
<dbReference type="Proteomes" id="UP000694864">
    <property type="component" value="Chromosome 5"/>
</dbReference>
<evidence type="ECO:0000256" key="8">
    <source>
        <dbReference type="ARBA" id="ARBA00022617"/>
    </source>
</evidence>
<dbReference type="EC" id="1.11.1.7" evidence="5"/>
<keyword evidence="8" id="KW-0349">Heme</keyword>
<evidence type="ECO:0000256" key="14">
    <source>
        <dbReference type="ARBA" id="ARBA00023157"/>
    </source>
</evidence>
<dbReference type="Gene3D" id="1.10.520.10">
    <property type="match status" value="1"/>
</dbReference>
<name>A0ABM0ZBS6_CAMSA</name>
<evidence type="ECO:0000256" key="2">
    <source>
        <dbReference type="ARBA" id="ARBA00001913"/>
    </source>
</evidence>
<dbReference type="PROSITE" id="PS50873">
    <property type="entry name" value="PEROXIDASE_4"/>
    <property type="match status" value="1"/>
</dbReference>
<comment type="catalytic activity">
    <reaction evidence="1">
        <text>2 a phenolic donor + H2O2 = 2 a phenolic radical donor + 2 H2O</text>
        <dbReference type="Rhea" id="RHEA:56136"/>
        <dbReference type="ChEBI" id="CHEBI:15377"/>
        <dbReference type="ChEBI" id="CHEBI:16240"/>
        <dbReference type="ChEBI" id="CHEBI:139520"/>
        <dbReference type="ChEBI" id="CHEBI:139521"/>
        <dbReference type="EC" id="1.11.1.7"/>
    </reaction>
</comment>
<dbReference type="PANTHER" id="PTHR31517">
    <property type="match status" value="1"/>
</dbReference>
<organism evidence="18 19">
    <name type="scientific">Camelina sativa</name>
    <name type="common">False flax</name>
    <name type="synonym">Myagrum sativum</name>
    <dbReference type="NCBI Taxonomy" id="90675"/>
    <lineage>
        <taxon>Eukaryota</taxon>
        <taxon>Viridiplantae</taxon>
        <taxon>Streptophyta</taxon>
        <taxon>Embryophyta</taxon>
        <taxon>Tracheophyta</taxon>
        <taxon>Spermatophyta</taxon>
        <taxon>Magnoliopsida</taxon>
        <taxon>eudicotyledons</taxon>
        <taxon>Gunneridae</taxon>
        <taxon>Pentapetalae</taxon>
        <taxon>rosids</taxon>
        <taxon>malvids</taxon>
        <taxon>Brassicales</taxon>
        <taxon>Brassicaceae</taxon>
        <taxon>Camelineae</taxon>
        <taxon>Camelina</taxon>
    </lineage>
</organism>
<accession>A0ABM0ZBS6</accession>
<keyword evidence="10" id="KW-0732">Signal</keyword>
<feature type="domain" description="Plant heme peroxidase family profile" evidence="17">
    <location>
        <begin position="17"/>
        <end position="259"/>
    </location>
</feature>
<dbReference type="PRINTS" id="PR00461">
    <property type="entry name" value="PLPEROXIDASE"/>
</dbReference>
<evidence type="ECO:0000313" key="19">
    <source>
        <dbReference type="RefSeq" id="XP_010513411.2"/>
    </source>
</evidence>
<dbReference type="InterPro" id="IPR002016">
    <property type="entry name" value="Haem_peroxidase"/>
</dbReference>
<keyword evidence="15" id="KW-0376">Hydrogen peroxide</keyword>
<evidence type="ECO:0000256" key="13">
    <source>
        <dbReference type="ARBA" id="ARBA00023004"/>
    </source>
</evidence>
<comment type="cofactor">
    <cofactor evidence="2">
        <name>Ca(2+)</name>
        <dbReference type="ChEBI" id="CHEBI:29108"/>
    </cofactor>
</comment>
<evidence type="ECO:0000256" key="7">
    <source>
        <dbReference type="ARBA" id="ARBA00022559"/>
    </source>
</evidence>
<proteinExistence type="inferred from homology"/>
<keyword evidence="18" id="KW-1185">Reference proteome</keyword>
<evidence type="ECO:0000256" key="10">
    <source>
        <dbReference type="ARBA" id="ARBA00022729"/>
    </source>
</evidence>
<sequence length="259" mass="28456">MDLLSLQIALGGKTHFSCDASLLIDPTPERQSEKSAVPNASVRGYEIIDEAKKLLEAACPRTVSCADIVTLTTRDSVALAGGPRFFVPTGRRDGLLSNPDDVELPGPAFPVANSIELFAAHGLNTEDMVTLIAGGHSVGVTHCSFIRNRINDPAMNRTLSARLRDICRAPNDPSVFLDQGTPFTVDNVIFREIEAQRGILKIDQNMGLDNSTRETVSMFALNNKLFRRRFAKAMKKMGTIRVLTGRRLGEIRQNCRVFN</sequence>
<gene>
    <name evidence="19" type="primary">LOC104789407</name>
</gene>
<comment type="similarity">
    <text evidence="16">Belongs to the peroxidase family.</text>
</comment>
<dbReference type="PANTHER" id="PTHR31517:SF59">
    <property type="entry name" value="PEROXIDASE"/>
    <property type="match status" value="1"/>
</dbReference>
<protein>
    <recommendedName>
        <fullName evidence="5">peroxidase</fullName>
        <ecNumber evidence="5">1.11.1.7</ecNumber>
    </recommendedName>
</protein>
<reference evidence="19" key="2">
    <citation type="submission" date="2025-08" db="UniProtKB">
        <authorList>
            <consortium name="RefSeq"/>
        </authorList>
    </citation>
    <scope>IDENTIFICATION</scope>
    <source>
        <tissue evidence="19">Leaf</tissue>
    </source>
</reference>